<accession>A0A0C2QZ50</accession>
<evidence type="ECO:0000313" key="4">
    <source>
        <dbReference type="Proteomes" id="UP000031950"/>
    </source>
</evidence>
<evidence type="ECO:0000313" key="3">
    <source>
        <dbReference type="EMBL" id="KIL43330.1"/>
    </source>
</evidence>
<dbReference type="RefSeq" id="WP_041123562.1">
    <property type="nucleotide sequence ID" value="NZ_JXRQ01000029.1"/>
</dbReference>
<reference evidence="3 4" key="1">
    <citation type="submission" date="2015-01" db="EMBL/GenBank/DDBJ databases">
        <title>Genome sequence of Jeotgalibacillus alimentarius.</title>
        <authorList>
            <person name="Goh K.M."/>
            <person name="Chan K.-G."/>
            <person name="Yaakop A.S."/>
            <person name="Ee R."/>
            <person name="Gan H.M."/>
            <person name="Chan C.S."/>
        </authorList>
    </citation>
    <scope>NUCLEOTIDE SEQUENCE [LARGE SCALE GENOMIC DNA]</scope>
    <source>
        <strain evidence="3 4">YKJ-13</strain>
    </source>
</reference>
<evidence type="ECO:0000259" key="2">
    <source>
        <dbReference type="Pfam" id="PF13038"/>
    </source>
</evidence>
<feature type="transmembrane region" description="Helical" evidence="1">
    <location>
        <begin position="34"/>
        <end position="57"/>
    </location>
</feature>
<dbReference type="InterPro" id="IPR025007">
    <property type="entry name" value="DUF3899"/>
</dbReference>
<dbReference type="EMBL" id="JXRQ01000029">
    <property type="protein sequence ID" value="KIL43330.1"/>
    <property type="molecule type" value="Genomic_DNA"/>
</dbReference>
<keyword evidence="4" id="KW-1185">Reference proteome</keyword>
<protein>
    <recommendedName>
        <fullName evidence="2">DUF3899 domain-containing protein</fullName>
    </recommendedName>
</protein>
<keyword evidence="1" id="KW-1133">Transmembrane helix</keyword>
<dbReference type="OrthoDB" id="2989943at2"/>
<sequence>MKYTVLFVFAGYLFYGIVLLSGQAAPGLESFIDASFYISFIYLFIAVTFYILSTGFFDVTTDSLRKVLMIGKKMTKEEVEDMRSLSDAASYFNTKPLLFAGLITLMFMGIGLFLYY</sequence>
<feature type="domain" description="DUF3899" evidence="2">
    <location>
        <begin position="32"/>
        <end position="110"/>
    </location>
</feature>
<evidence type="ECO:0000256" key="1">
    <source>
        <dbReference type="SAM" id="Phobius"/>
    </source>
</evidence>
<keyword evidence="1" id="KW-0472">Membrane</keyword>
<keyword evidence="1" id="KW-0812">Transmembrane</keyword>
<dbReference type="AlphaFoldDB" id="A0A0C2QZ50"/>
<comment type="caution">
    <text evidence="3">The sequence shown here is derived from an EMBL/GenBank/DDBJ whole genome shotgun (WGS) entry which is preliminary data.</text>
</comment>
<organism evidence="3 4">
    <name type="scientific">Jeotgalibacillus alimentarius</name>
    <dbReference type="NCBI Taxonomy" id="135826"/>
    <lineage>
        <taxon>Bacteria</taxon>
        <taxon>Bacillati</taxon>
        <taxon>Bacillota</taxon>
        <taxon>Bacilli</taxon>
        <taxon>Bacillales</taxon>
        <taxon>Caryophanaceae</taxon>
        <taxon>Jeotgalibacillus</taxon>
    </lineage>
</organism>
<gene>
    <name evidence="3" type="ORF">KP77_30360</name>
</gene>
<dbReference type="Proteomes" id="UP000031950">
    <property type="component" value="Unassembled WGS sequence"/>
</dbReference>
<name>A0A0C2QZ50_9BACL</name>
<feature type="transmembrane region" description="Helical" evidence="1">
    <location>
        <begin position="97"/>
        <end position="115"/>
    </location>
</feature>
<proteinExistence type="predicted"/>
<dbReference type="PATRIC" id="fig|135826.4.peg.3016"/>
<dbReference type="Pfam" id="PF13038">
    <property type="entry name" value="DUF3899"/>
    <property type="match status" value="1"/>
</dbReference>